<dbReference type="GeneID" id="100907036"/>
<dbReference type="FunFam" id="1.20.120.180:FF:000002">
    <property type="entry name" value="Proteasome activator complex subunit 1"/>
    <property type="match status" value="1"/>
</dbReference>
<feature type="domain" description="Proteasome activator PA28 N-terminal" evidence="4">
    <location>
        <begin position="18"/>
        <end position="74"/>
    </location>
</feature>
<dbReference type="Pfam" id="PF02251">
    <property type="entry name" value="PA28_N"/>
    <property type="match status" value="1"/>
</dbReference>
<keyword evidence="2 7" id="KW-0647">Proteasome</keyword>
<dbReference type="PANTHER" id="PTHR10660:SF2">
    <property type="entry name" value="LD45860P"/>
    <property type="match status" value="1"/>
</dbReference>
<evidence type="ECO:0000259" key="4">
    <source>
        <dbReference type="Pfam" id="PF02251"/>
    </source>
</evidence>
<dbReference type="GO" id="GO:0005654">
    <property type="term" value="C:nucleoplasm"/>
    <property type="evidence" value="ECO:0007669"/>
    <property type="project" value="TreeGrafter"/>
</dbReference>
<dbReference type="InterPro" id="IPR036996">
    <property type="entry name" value="PA28_N_sf"/>
</dbReference>
<dbReference type="GO" id="GO:0008537">
    <property type="term" value="C:proteasome activator complex"/>
    <property type="evidence" value="ECO:0007669"/>
    <property type="project" value="InterPro"/>
</dbReference>
<organism evidence="6 7">
    <name type="scientific">Galendromus occidentalis</name>
    <name type="common">western predatory mite</name>
    <dbReference type="NCBI Taxonomy" id="34638"/>
    <lineage>
        <taxon>Eukaryota</taxon>
        <taxon>Metazoa</taxon>
        <taxon>Ecdysozoa</taxon>
        <taxon>Arthropoda</taxon>
        <taxon>Chelicerata</taxon>
        <taxon>Arachnida</taxon>
        <taxon>Acari</taxon>
        <taxon>Parasitiformes</taxon>
        <taxon>Mesostigmata</taxon>
        <taxon>Gamasina</taxon>
        <taxon>Phytoseioidea</taxon>
        <taxon>Phytoseiidae</taxon>
        <taxon>Typhlodrominae</taxon>
        <taxon>Galendromus</taxon>
    </lineage>
</organism>
<evidence type="ECO:0000259" key="5">
    <source>
        <dbReference type="Pfam" id="PF02252"/>
    </source>
</evidence>
<comment type="similarity">
    <text evidence="1">Belongs to the PA28 family.</text>
</comment>
<dbReference type="InterPro" id="IPR003185">
    <property type="entry name" value="Proteasome_activ_PA28_N"/>
</dbReference>
<dbReference type="PANTHER" id="PTHR10660">
    <property type="entry name" value="PROTEASOME REGULATOR PA28"/>
    <property type="match status" value="1"/>
</dbReference>
<protein>
    <submittedName>
        <fullName evidence="7">Proteasome activator complex subunit 3</fullName>
    </submittedName>
</protein>
<feature type="domain" description="Proteasome activator PA28 C-terminal" evidence="5">
    <location>
        <begin position="107"/>
        <end position="249"/>
    </location>
</feature>
<evidence type="ECO:0000256" key="2">
    <source>
        <dbReference type="ARBA" id="ARBA00022942"/>
    </source>
</evidence>
<reference evidence="7" key="1">
    <citation type="submission" date="2025-08" db="UniProtKB">
        <authorList>
            <consortium name="RefSeq"/>
        </authorList>
    </citation>
    <scope>IDENTIFICATION</scope>
</reference>
<evidence type="ECO:0000313" key="7">
    <source>
        <dbReference type="RefSeq" id="XP_003745587.1"/>
    </source>
</evidence>
<evidence type="ECO:0000256" key="1">
    <source>
        <dbReference type="ARBA" id="ARBA00005883"/>
    </source>
</evidence>
<dbReference type="SUPFAM" id="SSF47216">
    <property type="entry name" value="Proteasome activator"/>
    <property type="match status" value="1"/>
</dbReference>
<keyword evidence="6" id="KW-1185">Reference proteome</keyword>
<dbReference type="Proteomes" id="UP000694867">
    <property type="component" value="Unplaced"/>
</dbReference>
<dbReference type="Gene3D" id="1.20.120.180">
    <property type="entry name" value="Proteasome activator pa28, C-terminal domain"/>
    <property type="match status" value="1"/>
</dbReference>
<dbReference type="GO" id="GO:2000045">
    <property type="term" value="P:regulation of G1/S transition of mitotic cell cycle"/>
    <property type="evidence" value="ECO:0007669"/>
    <property type="project" value="TreeGrafter"/>
</dbReference>
<dbReference type="AlphaFoldDB" id="A0AAJ6QVZ9"/>
<dbReference type="InterPro" id="IPR003186">
    <property type="entry name" value="PA28_C"/>
</dbReference>
<evidence type="ECO:0000313" key="6">
    <source>
        <dbReference type="Proteomes" id="UP000694867"/>
    </source>
</evidence>
<dbReference type="InterPro" id="IPR009077">
    <property type="entry name" value="Proteasome_activ_PA28"/>
</dbReference>
<comment type="function">
    <text evidence="3">Implicated in immunoproteasome assembly and required for efficient antigen processing. The PA28 activator complex enhances the generation of class I binding peptides by altering the cleavage pattern of the proteasome.</text>
</comment>
<evidence type="ECO:0000256" key="3">
    <source>
        <dbReference type="ARBA" id="ARBA00037467"/>
    </source>
</evidence>
<name>A0AAJ6QVZ9_9ACAR</name>
<dbReference type="GO" id="GO:0005737">
    <property type="term" value="C:cytoplasm"/>
    <property type="evidence" value="ECO:0007669"/>
    <property type="project" value="TreeGrafter"/>
</dbReference>
<sequence length="252" mass="28564">MSASNADFASIPEVSPTEATAKLVEMKKSLREDAGNMIAKTIPRRIFELNEVLGSPDFKLTYDQYASPVNVPSPPGTNEEKEAGDSQFLATGRVNGTTLLMLPDGVIQMNKTLERLHEVVKPLIVQQVDDCNLLKMWIQLLIPKVEDGNNFGVGIQEECLEQVTAVQKDSASYLDQVTRYYILRAKSVSKVAKYPHVEDFRRTVVELDQKQYHTVTMFVRQLRNDYSLLHDILTKNMEKIQRPRNSNAESLY</sequence>
<proteinExistence type="inferred from homology"/>
<accession>A0AAJ6QVZ9</accession>
<dbReference type="Gene3D" id="1.20.5.120">
    <property type="entry name" value="Proteasome activator pa28, N-terminal domain"/>
    <property type="match status" value="1"/>
</dbReference>
<dbReference type="Pfam" id="PF02252">
    <property type="entry name" value="PA28_C"/>
    <property type="match status" value="1"/>
</dbReference>
<gene>
    <name evidence="7" type="primary">LOC100907036</name>
</gene>
<dbReference type="RefSeq" id="XP_003745587.1">
    <property type="nucleotide sequence ID" value="XM_003745539.2"/>
</dbReference>
<dbReference type="GO" id="GO:0061136">
    <property type="term" value="P:regulation of proteasomal protein catabolic process"/>
    <property type="evidence" value="ECO:0007669"/>
    <property type="project" value="TreeGrafter"/>
</dbReference>
<dbReference type="InterPro" id="IPR036997">
    <property type="entry name" value="PA28_C_sf"/>
</dbReference>
<dbReference type="KEGG" id="goe:100907036"/>
<dbReference type="GO" id="GO:0061133">
    <property type="term" value="F:endopeptidase activator activity"/>
    <property type="evidence" value="ECO:0007669"/>
    <property type="project" value="TreeGrafter"/>
</dbReference>
<dbReference type="InterPro" id="IPR036252">
    <property type="entry name" value="Proteasome_activ_sf"/>
</dbReference>